<dbReference type="GeneID" id="30034819"/>
<evidence type="ECO:0000313" key="2">
    <source>
        <dbReference type="EMBL" id="ANB15235.1"/>
    </source>
</evidence>
<dbReference type="SUPFAM" id="SSF82199">
    <property type="entry name" value="SET domain"/>
    <property type="match status" value="1"/>
</dbReference>
<feature type="domain" description="SET" evidence="1">
    <location>
        <begin position="35"/>
        <end position="240"/>
    </location>
</feature>
<dbReference type="AlphaFoldDB" id="A0A167FFH7"/>
<dbReference type="InterPro" id="IPR046341">
    <property type="entry name" value="SET_dom_sf"/>
</dbReference>
<name>A0A167FFH7_9ASCO</name>
<reference evidence="2 3" key="1">
    <citation type="submission" date="2016-02" db="EMBL/GenBank/DDBJ databases">
        <title>Complete genome sequence and transcriptome regulation of the pentose utilising yeast Sugiyamaella lignohabitans.</title>
        <authorList>
            <person name="Bellasio M."/>
            <person name="Peymann A."/>
            <person name="Valli M."/>
            <person name="Sipitzky M."/>
            <person name="Graf A."/>
            <person name="Sauer M."/>
            <person name="Marx H."/>
            <person name="Mattanovich D."/>
        </authorList>
    </citation>
    <scope>NUCLEOTIDE SEQUENCE [LARGE SCALE GENOMIC DNA]</scope>
    <source>
        <strain evidence="2 3">CBS 10342</strain>
    </source>
</reference>
<accession>A0A167FFH7</accession>
<dbReference type="CDD" id="cd19180">
    <property type="entry name" value="SET_SpSET10-like"/>
    <property type="match status" value="1"/>
</dbReference>
<dbReference type="InterPro" id="IPR044432">
    <property type="entry name" value="Set10/Efm1_SET"/>
</dbReference>
<dbReference type="InterPro" id="IPR050600">
    <property type="entry name" value="SETD3_SETD6_MTase"/>
</dbReference>
<dbReference type="KEGG" id="slb:AWJ20_2861"/>
<dbReference type="PANTHER" id="PTHR13271">
    <property type="entry name" value="UNCHARACTERIZED PUTATIVE METHYLTRANSFERASE"/>
    <property type="match status" value="1"/>
</dbReference>
<protein>
    <submittedName>
        <fullName evidence="2">Rkm1p</fullName>
    </submittedName>
</protein>
<dbReference type="InterPro" id="IPR001214">
    <property type="entry name" value="SET_dom"/>
</dbReference>
<dbReference type="EMBL" id="CP014503">
    <property type="protein sequence ID" value="ANB15235.1"/>
    <property type="molecule type" value="Genomic_DNA"/>
</dbReference>
<sequence length="515" mass="58714">MPLESEQLEKLIDWAGEKQFFVSKKLQFTIKENEGTTVIASKSIASDEKLIECPRKFIIGPELAKSTFADIEYGEIDDEQVYVKFAFMYQVLLGSQSEWYPYISVLPKEDEIISPFYFNQEDLLWIQGTNISSELDLKRQVWKAQFEQAVQNITAKYPESPSYTFELYTWTNLIFLSRSFPAHIVDPSANKMTSILVPIIDSLNHKPLTPIHWDCTGGTGFNLIAGQAIEQGGEVYNNYGAKGNEELFIGYGFTIEDNLFDIVSLRLPAKIIEFVSNAGLKELPEDGVFHLTRDGVPEQLKSVFVAIVSLQRGVGHQTTLAQLAGRQELIRALNDKLDNFANIDKPIENIRQKFAKYYRDGQIKIYRDSLALLGQEVKAIIAASTSKVIDLDTISSRNPELLTILMLPFNTENVNEIVDQGSEDEILIMYIAAQMINGELPWPDHEESYQDMDLADYENFTETYIPYIRQLSDDFESPKWTELSTYAMAALYLERFGYDYKDNKGRGLLRCVIDI</sequence>
<dbReference type="Proteomes" id="UP000189580">
    <property type="component" value="Chromosome b"/>
</dbReference>
<dbReference type="RefSeq" id="XP_018737712.1">
    <property type="nucleotide sequence ID" value="XM_018879834.1"/>
</dbReference>
<dbReference type="OrthoDB" id="42889at2759"/>
<evidence type="ECO:0000313" key="3">
    <source>
        <dbReference type="Proteomes" id="UP000189580"/>
    </source>
</evidence>
<keyword evidence="3" id="KW-1185">Reference proteome</keyword>
<gene>
    <name evidence="2" type="primary">RKM1</name>
    <name evidence="2" type="ORF">AWJ20_2861</name>
</gene>
<evidence type="ECO:0000259" key="1">
    <source>
        <dbReference type="Pfam" id="PF00856"/>
    </source>
</evidence>
<proteinExistence type="predicted"/>
<organism evidence="2 3">
    <name type="scientific">Sugiyamaella lignohabitans</name>
    <dbReference type="NCBI Taxonomy" id="796027"/>
    <lineage>
        <taxon>Eukaryota</taxon>
        <taxon>Fungi</taxon>
        <taxon>Dikarya</taxon>
        <taxon>Ascomycota</taxon>
        <taxon>Saccharomycotina</taxon>
        <taxon>Dipodascomycetes</taxon>
        <taxon>Dipodascales</taxon>
        <taxon>Trichomonascaceae</taxon>
        <taxon>Sugiyamaella</taxon>
    </lineage>
</organism>
<dbReference type="GO" id="GO:0016279">
    <property type="term" value="F:protein-lysine N-methyltransferase activity"/>
    <property type="evidence" value="ECO:0007669"/>
    <property type="project" value="InterPro"/>
</dbReference>
<dbReference type="Gene3D" id="3.90.1410.10">
    <property type="entry name" value="set domain protein methyltransferase, domain 1"/>
    <property type="match status" value="1"/>
</dbReference>
<dbReference type="PANTHER" id="PTHR13271:SF147">
    <property type="entry name" value="PROTEIN-LYSINE N-METHYLTRANSFERASE EFM1-RELATED"/>
    <property type="match status" value="1"/>
</dbReference>
<dbReference type="GO" id="GO:0005634">
    <property type="term" value="C:nucleus"/>
    <property type="evidence" value="ECO:0007669"/>
    <property type="project" value="TreeGrafter"/>
</dbReference>
<dbReference type="Pfam" id="PF00856">
    <property type="entry name" value="SET"/>
    <property type="match status" value="1"/>
</dbReference>